<comment type="caution">
    <text evidence="4">The sequence shown here is derived from an EMBL/GenBank/DDBJ whole genome shotgun (WGS) entry which is preliminary data.</text>
</comment>
<feature type="compositionally biased region" description="Low complexity" evidence="2">
    <location>
        <begin position="145"/>
        <end position="165"/>
    </location>
</feature>
<feature type="compositionally biased region" description="Low complexity" evidence="2">
    <location>
        <begin position="254"/>
        <end position="270"/>
    </location>
</feature>
<feature type="compositionally biased region" description="Polar residues" evidence="2">
    <location>
        <begin position="224"/>
        <end position="243"/>
    </location>
</feature>
<evidence type="ECO:0000256" key="2">
    <source>
        <dbReference type="SAM" id="MobiDB-lite"/>
    </source>
</evidence>
<dbReference type="GO" id="GO:0005634">
    <property type="term" value="C:nucleus"/>
    <property type="evidence" value="ECO:0007669"/>
    <property type="project" value="TreeGrafter"/>
</dbReference>
<keyword evidence="5" id="KW-1185">Reference proteome</keyword>
<dbReference type="SMART" id="SM00099">
    <property type="entry name" value="btg1"/>
    <property type="match status" value="1"/>
</dbReference>
<dbReference type="InterPro" id="IPR002087">
    <property type="entry name" value="Anti_prolifrtn"/>
</dbReference>
<dbReference type="AlphaFoldDB" id="A0AAV2IFS8"/>
<dbReference type="EMBL" id="CAXITT010000675">
    <property type="protein sequence ID" value="CAL1545095.1"/>
    <property type="molecule type" value="Genomic_DNA"/>
</dbReference>
<comment type="similarity">
    <text evidence="1">Belongs to the BTG family.</text>
</comment>
<dbReference type="InterPro" id="IPR033332">
    <property type="entry name" value="BTG"/>
</dbReference>
<organism evidence="4 5">
    <name type="scientific">Lymnaea stagnalis</name>
    <name type="common">Great pond snail</name>
    <name type="synonym">Helix stagnalis</name>
    <dbReference type="NCBI Taxonomy" id="6523"/>
    <lineage>
        <taxon>Eukaryota</taxon>
        <taxon>Metazoa</taxon>
        <taxon>Spiralia</taxon>
        <taxon>Lophotrochozoa</taxon>
        <taxon>Mollusca</taxon>
        <taxon>Gastropoda</taxon>
        <taxon>Heterobranchia</taxon>
        <taxon>Euthyneura</taxon>
        <taxon>Panpulmonata</taxon>
        <taxon>Hygrophila</taxon>
        <taxon>Lymnaeoidea</taxon>
        <taxon>Lymnaeidae</taxon>
        <taxon>Lymnaea</taxon>
    </lineage>
</organism>
<dbReference type="PANTHER" id="PTHR22978:SF22">
    <property type="entry name" value="BTG FAMILY PROTEIN"/>
    <property type="match status" value="1"/>
</dbReference>
<feature type="region of interest" description="Disordered" evidence="2">
    <location>
        <begin position="129"/>
        <end position="270"/>
    </location>
</feature>
<name>A0AAV2IFS8_LYMST</name>
<dbReference type="PANTHER" id="PTHR22978">
    <property type="entry name" value="B-CELL TRANSLOCATION GENE"/>
    <property type="match status" value="1"/>
</dbReference>
<feature type="domain" description="Anti-proliferative protein" evidence="3">
    <location>
        <begin position="1"/>
        <end position="112"/>
    </location>
</feature>
<proteinExistence type="inferred from homology"/>
<reference evidence="4 5" key="1">
    <citation type="submission" date="2024-04" db="EMBL/GenBank/DDBJ databases">
        <authorList>
            <consortium name="Genoscope - CEA"/>
            <person name="William W."/>
        </authorList>
    </citation>
    <scope>NUCLEOTIDE SEQUENCE [LARGE SCALE GENOMIC DNA]</scope>
</reference>
<dbReference type="Gene3D" id="3.90.640.90">
    <property type="entry name" value="Anti-proliferative protein, N-terminal domain"/>
    <property type="match status" value="1"/>
</dbReference>
<protein>
    <recommendedName>
        <fullName evidence="3">Anti-proliferative protein domain-containing protein</fullName>
    </recommendedName>
</protein>
<evidence type="ECO:0000259" key="3">
    <source>
        <dbReference type="SMART" id="SM00099"/>
    </source>
</evidence>
<accession>A0AAV2IFS8</accession>
<dbReference type="PRINTS" id="PR00310">
    <property type="entry name" value="ANTIPRLFBTG1"/>
</dbReference>
<feature type="compositionally biased region" description="Polar residues" evidence="2">
    <location>
        <begin position="203"/>
        <end position="213"/>
    </location>
</feature>
<dbReference type="SUPFAM" id="SSF160696">
    <property type="entry name" value="BTG domain-like"/>
    <property type="match status" value="1"/>
</dbReference>
<evidence type="ECO:0000256" key="1">
    <source>
        <dbReference type="ARBA" id="ARBA00007989"/>
    </source>
</evidence>
<sequence>MRKEIDKAVETFHRIAFGTKKNGTKIISESKLASFITVLTELLLARYEKNWFLDNPERGSGFRCIRVNTQSIDPTILECLKRSKIGIPKCLSHTELTIWVDPGVVSFRIGEDGSIGSEVVDEEVYNTSLKSKMSSQRSNSESDEGFSSRSSSPESSASERSGSVSPPMSRSPVLTPAKSSSPLPPAAMEYNPYSPPVQVSYPHRSQTPSQQIAGLSPSARHFQPSGSQSRPLMSHTSMTSSPQGDFLAGQGHIPISSTQRSSSYSRPRSLFPSMESGSMSHGSVMDGFGKVAFNPYSMPMNYGANLHQPSFYDIPAMA</sequence>
<gene>
    <name evidence="4" type="ORF">GSLYS_00018578001</name>
</gene>
<dbReference type="Pfam" id="PF07742">
    <property type="entry name" value="BTG"/>
    <property type="match status" value="1"/>
</dbReference>
<dbReference type="InterPro" id="IPR036054">
    <property type="entry name" value="BTG-like_sf"/>
</dbReference>
<dbReference type="GO" id="GO:0005737">
    <property type="term" value="C:cytoplasm"/>
    <property type="evidence" value="ECO:0007669"/>
    <property type="project" value="TreeGrafter"/>
</dbReference>
<evidence type="ECO:0000313" key="4">
    <source>
        <dbReference type="EMBL" id="CAL1545095.1"/>
    </source>
</evidence>
<evidence type="ECO:0000313" key="5">
    <source>
        <dbReference type="Proteomes" id="UP001497497"/>
    </source>
</evidence>
<dbReference type="Proteomes" id="UP001497497">
    <property type="component" value="Unassembled WGS sequence"/>
</dbReference>